<comment type="caution">
    <text evidence="2">The sequence shown here is derived from an EMBL/GenBank/DDBJ whole genome shotgun (WGS) entry which is preliminary data.</text>
</comment>
<proteinExistence type="predicted"/>
<dbReference type="OrthoDB" id="3233490at2"/>
<name>A0A347ZQ45_9CHLR</name>
<gene>
    <name evidence="2" type="ORF">DFR64_2677</name>
</gene>
<feature type="region of interest" description="Disordered" evidence="1">
    <location>
        <begin position="1"/>
        <end position="25"/>
    </location>
</feature>
<sequence length="156" mass="17869">MPTHQPKSDQDNKTTPTGDFKDKLFKSDNPEEFIQDHAWEMDPPPFHIYISNICAANRQVPEQVIKRAGIERTYGHQLFNGTRKPSREKVLQLAFGLQLNVDKTQRLLLIAQASALYPKIKRDAAILYCLEHKKDILELQSMLQSLGLTLLGSRKK</sequence>
<evidence type="ECO:0000313" key="3">
    <source>
        <dbReference type="Proteomes" id="UP000256388"/>
    </source>
</evidence>
<evidence type="ECO:0000256" key="1">
    <source>
        <dbReference type="SAM" id="MobiDB-lite"/>
    </source>
</evidence>
<evidence type="ECO:0000313" key="2">
    <source>
        <dbReference type="EMBL" id="REG06245.1"/>
    </source>
</evidence>
<protein>
    <recommendedName>
        <fullName evidence="4">XRE family transcriptional regulator</fullName>
    </recommendedName>
</protein>
<feature type="compositionally biased region" description="Basic and acidic residues" evidence="1">
    <location>
        <begin position="1"/>
        <end position="12"/>
    </location>
</feature>
<evidence type="ECO:0008006" key="4">
    <source>
        <dbReference type="Google" id="ProtNLM"/>
    </source>
</evidence>
<reference evidence="2 3" key="1">
    <citation type="submission" date="2018-08" db="EMBL/GenBank/DDBJ databases">
        <title>Genomic Encyclopedia of Type Strains, Phase IV (KMG-IV): sequencing the most valuable type-strain genomes for metagenomic binning, comparative biology and taxonomic classification.</title>
        <authorList>
            <person name="Goeker M."/>
        </authorList>
    </citation>
    <scope>NUCLEOTIDE SEQUENCE [LARGE SCALE GENOMIC DNA]</scope>
    <source>
        <strain evidence="2 3">DSM 23923</strain>
    </source>
</reference>
<organism evidence="2 3">
    <name type="scientific">Pelolinea submarina</name>
    <dbReference type="NCBI Taxonomy" id="913107"/>
    <lineage>
        <taxon>Bacteria</taxon>
        <taxon>Bacillati</taxon>
        <taxon>Chloroflexota</taxon>
        <taxon>Anaerolineae</taxon>
        <taxon>Anaerolineales</taxon>
        <taxon>Anaerolineaceae</taxon>
        <taxon>Pelolinea</taxon>
    </lineage>
</organism>
<accession>A0A347ZQ45</accession>
<dbReference type="AlphaFoldDB" id="A0A347ZQ45"/>
<dbReference type="RefSeq" id="WP_116225943.1">
    <property type="nucleotide sequence ID" value="NZ_AP018437.1"/>
</dbReference>
<dbReference type="EMBL" id="QUMS01000004">
    <property type="protein sequence ID" value="REG06245.1"/>
    <property type="molecule type" value="Genomic_DNA"/>
</dbReference>
<keyword evidence="3" id="KW-1185">Reference proteome</keyword>
<dbReference type="Proteomes" id="UP000256388">
    <property type="component" value="Unassembled WGS sequence"/>
</dbReference>